<dbReference type="GO" id="GO:0005829">
    <property type="term" value="C:cytosol"/>
    <property type="evidence" value="ECO:0007669"/>
    <property type="project" value="TreeGrafter"/>
</dbReference>
<dbReference type="InterPro" id="IPR014718">
    <property type="entry name" value="GH-type_carb-bd"/>
</dbReference>
<organism evidence="4 5">
    <name type="scientific">Candidatus Sulfuritelmatomonas gaucii</name>
    <dbReference type="NCBI Taxonomy" id="2043161"/>
    <lineage>
        <taxon>Bacteria</taxon>
        <taxon>Pseudomonadati</taxon>
        <taxon>Acidobacteriota</taxon>
        <taxon>Terriglobia</taxon>
        <taxon>Terriglobales</taxon>
        <taxon>Acidobacteriaceae</taxon>
        <taxon>Candidatus Sulfuritelmatomonas</taxon>
    </lineage>
</organism>
<dbReference type="InterPro" id="IPR041371">
    <property type="entry name" value="GH92_N"/>
</dbReference>
<name>A0A2N9LQE4_9BACT</name>
<dbReference type="Pfam" id="PF07971">
    <property type="entry name" value="Glyco_hydro_92"/>
    <property type="match status" value="1"/>
</dbReference>
<evidence type="ECO:0000313" key="4">
    <source>
        <dbReference type="EMBL" id="SPE25482.1"/>
    </source>
</evidence>
<proteinExistence type="predicted"/>
<dbReference type="AlphaFoldDB" id="A0A2N9LQE4"/>
<dbReference type="GO" id="GO:0006516">
    <property type="term" value="P:glycoprotein catabolic process"/>
    <property type="evidence" value="ECO:0007669"/>
    <property type="project" value="TreeGrafter"/>
</dbReference>
<evidence type="ECO:0000259" key="3">
    <source>
        <dbReference type="Pfam" id="PF17678"/>
    </source>
</evidence>
<feature type="domain" description="Glycosyl hydrolase family 92" evidence="2">
    <location>
        <begin position="295"/>
        <end position="757"/>
    </location>
</feature>
<dbReference type="GO" id="GO:0000224">
    <property type="term" value="F:peptide-N4-(N-acetyl-beta-glucosaminyl)asparagine amidase activity"/>
    <property type="evidence" value="ECO:0007669"/>
    <property type="project" value="TreeGrafter"/>
</dbReference>
<gene>
    <name evidence="4" type="ORF">SBA5_50071</name>
</gene>
<feature type="domain" description="Glycosyl hydrolase family 92 N-terminal" evidence="3">
    <location>
        <begin position="50"/>
        <end position="289"/>
    </location>
</feature>
<dbReference type="InterPro" id="IPR005887">
    <property type="entry name" value="GH92_a_mannosidase_put"/>
</dbReference>
<feature type="chain" id="PRO_5014634303" evidence="1">
    <location>
        <begin position="39"/>
        <end position="781"/>
    </location>
</feature>
<evidence type="ECO:0000256" key="1">
    <source>
        <dbReference type="SAM" id="SignalP"/>
    </source>
</evidence>
<dbReference type="Pfam" id="PF17678">
    <property type="entry name" value="Glyco_hydro_92N"/>
    <property type="match status" value="1"/>
</dbReference>
<keyword evidence="1" id="KW-0732">Signal</keyword>
<reference evidence="5" key="1">
    <citation type="submission" date="2018-02" db="EMBL/GenBank/DDBJ databases">
        <authorList>
            <person name="Hausmann B."/>
        </authorList>
    </citation>
    <scope>NUCLEOTIDE SEQUENCE [LARGE SCALE GENOMIC DNA]</scope>
    <source>
        <strain evidence="5">Peat soil MAG SbA5</strain>
    </source>
</reference>
<evidence type="ECO:0000259" key="2">
    <source>
        <dbReference type="Pfam" id="PF07971"/>
    </source>
</evidence>
<evidence type="ECO:0000313" key="5">
    <source>
        <dbReference type="Proteomes" id="UP000239735"/>
    </source>
</evidence>
<dbReference type="GO" id="GO:0005975">
    <property type="term" value="P:carbohydrate metabolic process"/>
    <property type="evidence" value="ECO:0007669"/>
    <property type="project" value="InterPro"/>
</dbReference>
<dbReference type="Gene3D" id="2.70.98.10">
    <property type="match status" value="1"/>
</dbReference>
<dbReference type="Gene3D" id="1.20.1610.10">
    <property type="entry name" value="alpha-1,2-mannosidases domains"/>
    <property type="match status" value="1"/>
</dbReference>
<dbReference type="Gene3D" id="3.30.2080.10">
    <property type="entry name" value="GH92 mannosidase domain"/>
    <property type="match status" value="1"/>
</dbReference>
<dbReference type="InterPro" id="IPR012939">
    <property type="entry name" value="Glyco_hydro_92"/>
</dbReference>
<dbReference type="NCBIfam" id="TIGR01180">
    <property type="entry name" value="aman2_put"/>
    <property type="match status" value="1"/>
</dbReference>
<dbReference type="SUPFAM" id="SSF48208">
    <property type="entry name" value="Six-hairpin glycosidases"/>
    <property type="match status" value="1"/>
</dbReference>
<protein>
    <submittedName>
        <fullName evidence="4">Alpha-1,2-mannosidase family protein</fullName>
    </submittedName>
</protein>
<dbReference type="PANTHER" id="PTHR12143:SF39">
    <property type="entry name" value="SECRETED PROTEIN"/>
    <property type="match status" value="1"/>
</dbReference>
<dbReference type="InterPro" id="IPR008928">
    <property type="entry name" value="6-hairpin_glycosidase_sf"/>
</dbReference>
<dbReference type="Gene3D" id="1.20.1050.60">
    <property type="entry name" value="alpha-1,2-mannosidase"/>
    <property type="match status" value="1"/>
</dbReference>
<dbReference type="OrthoDB" id="9804511at2"/>
<dbReference type="FunFam" id="3.30.2080.10:FF:000001">
    <property type="entry name" value="Alpha-1,2-mannosidase subfamily"/>
    <property type="match status" value="1"/>
</dbReference>
<feature type="signal peptide" evidence="1">
    <location>
        <begin position="1"/>
        <end position="38"/>
    </location>
</feature>
<dbReference type="InterPro" id="IPR050883">
    <property type="entry name" value="PNGase"/>
</dbReference>
<dbReference type="GO" id="GO:0030246">
    <property type="term" value="F:carbohydrate binding"/>
    <property type="evidence" value="ECO:0007669"/>
    <property type="project" value="InterPro"/>
</dbReference>
<dbReference type="PANTHER" id="PTHR12143">
    <property type="entry name" value="PEPTIDE N-GLYCANASE PNGASE -RELATED"/>
    <property type="match status" value="1"/>
</dbReference>
<sequence length="781" mass="85851">MKRIHKFASASEIGLSIHLSRHFALACALLLFAGVAVAQSPAPTGPAASVNPLIGTGDGPGGNINLFPGATTPFGMVQLSPDTEGHGYGYHYGQYDIQGFSLTHMSGPGCTNEGDVSFTATTGPLHTLVNDYKSPFSHSAESAAPGYYQVKLLQWDIDAQLSATDRTGIAKFTFPAGAPANILVPVSHTLNFTTAASVQIVGDHQVEGYVEDRAFCGNQQTYKVYFVMDFSRPFARFGTWNDPNARGPESIEEGSRTATQSAPFKWIGAYLTWPFEEHPQTVTVKIGISYVDLDGARNNLKVESAGKDFSAIRSDALAAWNRALGSIDVSGGTAAERSVFYTALYHSLLMPSIFSDADGRYLGFDGKIHQVEQGHLIYANYSGWDIYRSEMPLLAMIEPRRMEDMAQSVVLMYQQGGWVDRWPQINLYTNVMSGSPLTVSLAAAWLGGLHGFDMKTAWEGMLKDATEAPPPGHPYKGEDGIDWINKVHFVPDDKVTYGSVSQIQEDAIAYASLYRLALDLGKPDDAKMLYDRAIDERNVFDTQDRFFRPRNADGQWVPNFDPVQDGHGFIEGTGWHYQWLAPSDMAWLVHAVGPDLFNQRLSEFFNYKLPGWYGQYYSPYNETDLEAPFEFNFSGRPWETQRVVRRVLNENYTATPDGVPGNDDCGEMSSWAVLSMMGIYTVDPASLAYELVGPVFPKVVVHLHDPYPGKTFTIVATDAAGNSPYIESADLNGHPHHENWVSFHDIAAGGTLHFTLGTAPNHAWGAAPQDAPPSLSIEQQQ</sequence>
<dbReference type="Proteomes" id="UP000239735">
    <property type="component" value="Unassembled WGS sequence"/>
</dbReference>
<dbReference type="EMBL" id="OKRB01000108">
    <property type="protein sequence ID" value="SPE25482.1"/>
    <property type="molecule type" value="Genomic_DNA"/>
</dbReference>
<accession>A0A2N9LQE4</accession>